<evidence type="ECO:0000313" key="4">
    <source>
        <dbReference type="Proteomes" id="UP001596495"/>
    </source>
</evidence>
<feature type="chain" id="PRO_5047186724" description="P-type conjugative transfer protein TrbJ" evidence="2">
    <location>
        <begin position="26"/>
        <end position="244"/>
    </location>
</feature>
<accession>A0ABW2RDN6</accession>
<dbReference type="InterPro" id="IPR006311">
    <property type="entry name" value="TAT_signal"/>
</dbReference>
<reference evidence="4" key="1">
    <citation type="journal article" date="2019" name="Int. J. Syst. Evol. Microbiol.">
        <title>The Global Catalogue of Microorganisms (GCM) 10K type strain sequencing project: providing services to taxonomists for standard genome sequencing and annotation.</title>
        <authorList>
            <consortium name="The Broad Institute Genomics Platform"/>
            <consortium name="The Broad Institute Genome Sequencing Center for Infectious Disease"/>
            <person name="Wu L."/>
            <person name="Ma J."/>
        </authorList>
    </citation>
    <scope>NUCLEOTIDE SEQUENCE [LARGE SCALE GENOMIC DNA]</scope>
    <source>
        <strain evidence="4">CCUG 54518</strain>
    </source>
</reference>
<feature type="signal peptide" evidence="2">
    <location>
        <begin position="1"/>
        <end position="25"/>
    </location>
</feature>
<comment type="caution">
    <text evidence="3">The sequence shown here is derived from an EMBL/GenBank/DDBJ whole genome shotgun (WGS) entry which is preliminary data.</text>
</comment>
<dbReference type="EMBL" id="JBHTBX010000015">
    <property type="protein sequence ID" value="MFC7436223.1"/>
    <property type="molecule type" value="Genomic_DNA"/>
</dbReference>
<evidence type="ECO:0000313" key="3">
    <source>
        <dbReference type="EMBL" id="MFC7436223.1"/>
    </source>
</evidence>
<dbReference type="Proteomes" id="UP001596495">
    <property type="component" value="Unassembled WGS sequence"/>
</dbReference>
<evidence type="ECO:0008006" key="5">
    <source>
        <dbReference type="Google" id="ProtNLM"/>
    </source>
</evidence>
<proteinExistence type="predicted"/>
<keyword evidence="2" id="KW-0732">Signal</keyword>
<dbReference type="PROSITE" id="PS51318">
    <property type="entry name" value="TAT"/>
    <property type="match status" value="1"/>
</dbReference>
<evidence type="ECO:0000256" key="1">
    <source>
        <dbReference type="SAM" id="MobiDB-lite"/>
    </source>
</evidence>
<organism evidence="3 4">
    <name type="scientific">Hydrogenophaga bisanensis</name>
    <dbReference type="NCBI Taxonomy" id="439611"/>
    <lineage>
        <taxon>Bacteria</taxon>
        <taxon>Pseudomonadati</taxon>
        <taxon>Pseudomonadota</taxon>
        <taxon>Betaproteobacteria</taxon>
        <taxon>Burkholderiales</taxon>
        <taxon>Comamonadaceae</taxon>
        <taxon>Hydrogenophaga</taxon>
    </lineage>
</organism>
<gene>
    <name evidence="3" type="ORF">ACFQNJ_17075</name>
</gene>
<name>A0ABW2RDN6_9BURK</name>
<protein>
    <recommendedName>
        <fullName evidence="5">P-type conjugative transfer protein TrbJ</fullName>
    </recommendedName>
</protein>
<evidence type="ECO:0000256" key="2">
    <source>
        <dbReference type="SAM" id="SignalP"/>
    </source>
</evidence>
<sequence length="244" mass="26851">MSTRRHFLSAAVAIYASSVGLVARAAGIPVIDVSNLSQNLITAIESTTSTVIEGKQLMEDIKQTMNDFPLIDQLSKSKELSQLIDIIKAAQKLNGALRDAKSTYDHMGSAFATSRYTSFMSFLEDIDRRRKVGDDAAKHLYDSAKLAEDQVAKAFEAHQSITAGMPMISGVTQAVQATANSVGVLIQQQQAVLAMMSASARDMGKERQRQYDERAKQEEGWRKSAEQKMKDFQNDLKILNSLGK</sequence>
<dbReference type="RefSeq" id="WP_382259715.1">
    <property type="nucleotide sequence ID" value="NZ_JBHTBX010000015.1"/>
</dbReference>
<feature type="region of interest" description="Disordered" evidence="1">
    <location>
        <begin position="203"/>
        <end position="224"/>
    </location>
</feature>
<keyword evidence="4" id="KW-1185">Reference proteome</keyword>